<protein>
    <submittedName>
        <fullName evidence="3">Heterokaryon incompatibility protein</fullName>
    </submittedName>
</protein>
<evidence type="ECO:0000259" key="2">
    <source>
        <dbReference type="Pfam" id="PF06985"/>
    </source>
</evidence>
<reference evidence="4" key="1">
    <citation type="journal article" date="2017" name="BMC Genomics">
        <title>Gapless genome assembly of Colletotrichum higginsianum reveals chromosome structure and association of transposable elements with secondary metabolite gene clusters.</title>
        <authorList>
            <person name="Dallery J.-F."/>
            <person name="Lapalu N."/>
            <person name="Zampounis A."/>
            <person name="Pigne S."/>
            <person name="Luyten I."/>
            <person name="Amselem J."/>
            <person name="Wittenberg A.H.J."/>
            <person name="Zhou S."/>
            <person name="de Queiroz M.V."/>
            <person name="Robin G.P."/>
            <person name="Auger A."/>
            <person name="Hainaut M."/>
            <person name="Henrissat B."/>
            <person name="Kim K.-T."/>
            <person name="Lee Y.-H."/>
            <person name="Lespinet O."/>
            <person name="Schwartz D.C."/>
            <person name="Thon M.R."/>
            <person name="O'Connell R.J."/>
        </authorList>
    </citation>
    <scope>NUCLEOTIDE SEQUENCE [LARGE SCALE GENOMIC DNA]</scope>
    <source>
        <strain evidence="4">IMI 349063</strain>
    </source>
</reference>
<organism evidence="3 4">
    <name type="scientific">Colletotrichum higginsianum (strain IMI 349063)</name>
    <name type="common">Crucifer anthracnose fungus</name>
    <dbReference type="NCBI Taxonomy" id="759273"/>
    <lineage>
        <taxon>Eukaryota</taxon>
        <taxon>Fungi</taxon>
        <taxon>Dikarya</taxon>
        <taxon>Ascomycota</taxon>
        <taxon>Pezizomycotina</taxon>
        <taxon>Sordariomycetes</taxon>
        <taxon>Hypocreomycetidae</taxon>
        <taxon>Glomerellales</taxon>
        <taxon>Glomerellaceae</taxon>
        <taxon>Colletotrichum</taxon>
        <taxon>Colletotrichum destructivum species complex</taxon>
    </lineage>
</organism>
<dbReference type="PANTHER" id="PTHR24148:SF73">
    <property type="entry name" value="HET DOMAIN PROTEIN (AFU_ORTHOLOGUE AFUA_8G01020)"/>
    <property type="match status" value="1"/>
</dbReference>
<dbReference type="Pfam" id="PF26639">
    <property type="entry name" value="Het-6_barrel"/>
    <property type="match status" value="1"/>
</dbReference>
<dbReference type="InterPro" id="IPR052895">
    <property type="entry name" value="HetReg/Transcr_Mod"/>
</dbReference>
<dbReference type="Pfam" id="PF06985">
    <property type="entry name" value="HET"/>
    <property type="match status" value="1"/>
</dbReference>
<accession>A0A1B7YHQ4</accession>
<dbReference type="EMBL" id="LTAN01000003">
    <property type="protein sequence ID" value="OBR11609.1"/>
    <property type="molecule type" value="Genomic_DNA"/>
</dbReference>
<feature type="region of interest" description="Disordered" evidence="1">
    <location>
        <begin position="38"/>
        <end position="63"/>
    </location>
</feature>
<name>A0A1B7YHQ4_COLHI</name>
<comment type="caution">
    <text evidence="3">The sequence shown here is derived from an EMBL/GenBank/DDBJ whole genome shotgun (WGS) entry which is preliminary data.</text>
</comment>
<sequence length="664" mass="73943">MASVPPLPDQQSTIYFRYDDHARLSSASTHIRLIELYPSRHGGDTGPGSSDEDDARRSAADYSSPLRCSITTTPIATPRPYEALSYTWGPPEKSHSIDIAGGGRLGITASLDAALRHLRRIDGPVTIWIDQICINQEDALEKNDQVPLMAQIYSKADLVLVWLGPAADDSDALMDCWQDVGQAARDLKVESYLTKERLPLLNRALLNRDPEDPVTVQFQALLKRAVPVFDSLLRAIIAWNDRPWFGRVWTIQEQALGARTFFVCGAKTVDVDLVPLATMIFDKCIIRQDAENRADPAHIELMRAAQSHRFGSLMALRRRRRTFVKGEGPGDDLYQIMKKTYVNGDAQATLPRDRIYGLLSIAVASEQLGITPDYASPECGPTFVEAARALIRAGHVQVLSFSQFPKDVNGLPSWVPDWRSTLTRSYLFTFEDVDGLPIRAAGDSSVEVVPVGDPSVLGIRGLVVDIVEETGDVWDSDAGSESRFRNLQTIKRLCDKSSGRGYEIYESSERRAEAAWRVPVGDLFWSREDGYRRAISSDGAYYEDCLAVLKILVEGFGPVEHPEERQRRLEAFYELIPRQSVYSENMDKMTGRRPYVTRQGYLGMAPGGARPGDAVVIPLGSRIPYVLRPSGDGTTYEFVGEAYCDGVMDGEMLTKRRRETILIA</sequence>
<dbReference type="PANTHER" id="PTHR24148">
    <property type="entry name" value="ANKYRIN REPEAT DOMAIN-CONTAINING PROTEIN 39 HOMOLOG-RELATED"/>
    <property type="match status" value="1"/>
</dbReference>
<dbReference type="KEGG" id="chig:CH63R_03905"/>
<evidence type="ECO:0000313" key="4">
    <source>
        <dbReference type="Proteomes" id="UP000092177"/>
    </source>
</evidence>
<dbReference type="Proteomes" id="UP000092177">
    <property type="component" value="Chromosome 3"/>
</dbReference>
<dbReference type="RefSeq" id="XP_018160126.1">
    <property type="nucleotide sequence ID" value="XM_018298880.1"/>
</dbReference>
<dbReference type="GeneID" id="28862987"/>
<evidence type="ECO:0000256" key="1">
    <source>
        <dbReference type="SAM" id="MobiDB-lite"/>
    </source>
</evidence>
<dbReference type="InterPro" id="IPR010730">
    <property type="entry name" value="HET"/>
</dbReference>
<keyword evidence="4" id="KW-1185">Reference proteome</keyword>
<dbReference type="OrthoDB" id="4587016at2759"/>
<evidence type="ECO:0000313" key="3">
    <source>
        <dbReference type="EMBL" id="OBR11609.1"/>
    </source>
</evidence>
<dbReference type="VEuPathDB" id="FungiDB:CH63R_03905"/>
<gene>
    <name evidence="3" type="ORF">CH63R_03905</name>
</gene>
<dbReference type="AlphaFoldDB" id="A0A1B7YHQ4"/>
<feature type="domain" description="Heterokaryon incompatibility" evidence="2">
    <location>
        <begin position="81"/>
        <end position="253"/>
    </location>
</feature>
<proteinExistence type="predicted"/>